<gene>
    <name evidence="3" type="ORF">CTER_1373</name>
</gene>
<dbReference type="eggNOG" id="ENOG5032XHM">
    <property type="taxonomic scope" value="Bacteria"/>
</dbReference>
<keyword evidence="4" id="KW-1185">Reference proteome</keyword>
<name>S0FU72_RUMCE</name>
<evidence type="ECO:0000313" key="3">
    <source>
        <dbReference type="EMBL" id="EMS72729.1"/>
    </source>
</evidence>
<dbReference type="PROSITE" id="PS51257">
    <property type="entry name" value="PROKAR_LIPOPROTEIN"/>
    <property type="match status" value="1"/>
</dbReference>
<dbReference type="AlphaFoldDB" id="S0FU72"/>
<protein>
    <recommendedName>
        <fullName evidence="5">Lipoprotein</fullName>
    </recommendedName>
</protein>
<reference evidence="3 4" key="1">
    <citation type="journal article" date="2013" name="Genome Announc.">
        <title>Draft Genome Sequence of the Cellulolytic, Mesophilic, Anaerobic Bacterium Clostridium termitidis Strain CT1112 (DSM 5398).</title>
        <authorList>
            <person name="Lal S."/>
            <person name="Ramachandran U."/>
            <person name="Zhang X."/>
            <person name="Munir R."/>
            <person name="Sparling R."/>
            <person name="Levin D.B."/>
        </authorList>
    </citation>
    <scope>NUCLEOTIDE SEQUENCE [LARGE SCALE GENOMIC DNA]</scope>
    <source>
        <strain evidence="3 4">CT1112</strain>
    </source>
</reference>
<sequence length="269" mass="28429">MKHVHFFRRAAAILLSSALLLVFSACSQNGGASGTFADSAASSGQSAASSAGIPPPAQSGTSAEITTGDAPADSSETSAEVTLPGKSPLSAYQSVLQNKAEFFSTDANKNLNISQLNQAISPEVTADVANFAVIDIGHGGTPAVILSLNVNGNSYGVEVLSYQDGIVYGYTFSARQFGDLRTDGTFVASSGAADVGICTITFDKNTYSIDKFTYSESNTDSENNMSVSYFVNHQSATEDEYNEAFSQWQKIPYVTWYDFTDVNIGTKLS</sequence>
<evidence type="ECO:0000313" key="4">
    <source>
        <dbReference type="Proteomes" id="UP000014155"/>
    </source>
</evidence>
<dbReference type="PATRIC" id="fig|1195236.3.peg.1691"/>
<organism evidence="3 4">
    <name type="scientific">Ruminiclostridium cellobioparum subsp. termitidis CT1112</name>
    <dbReference type="NCBI Taxonomy" id="1195236"/>
    <lineage>
        <taxon>Bacteria</taxon>
        <taxon>Bacillati</taxon>
        <taxon>Bacillota</taxon>
        <taxon>Clostridia</taxon>
        <taxon>Eubacteriales</taxon>
        <taxon>Oscillospiraceae</taxon>
        <taxon>Ruminiclostridium</taxon>
    </lineage>
</organism>
<feature type="region of interest" description="Disordered" evidence="1">
    <location>
        <begin position="45"/>
        <end position="85"/>
    </location>
</feature>
<proteinExistence type="predicted"/>
<evidence type="ECO:0008006" key="5">
    <source>
        <dbReference type="Google" id="ProtNLM"/>
    </source>
</evidence>
<dbReference type="Proteomes" id="UP000014155">
    <property type="component" value="Unassembled WGS sequence"/>
</dbReference>
<feature type="chain" id="PRO_5039557729" description="Lipoprotein" evidence="2">
    <location>
        <begin position="28"/>
        <end position="269"/>
    </location>
</feature>
<keyword evidence="2" id="KW-0732">Signal</keyword>
<comment type="caution">
    <text evidence="3">The sequence shown here is derived from an EMBL/GenBank/DDBJ whole genome shotgun (WGS) entry which is preliminary data.</text>
</comment>
<feature type="signal peptide" evidence="2">
    <location>
        <begin position="1"/>
        <end position="27"/>
    </location>
</feature>
<evidence type="ECO:0000256" key="1">
    <source>
        <dbReference type="SAM" id="MobiDB-lite"/>
    </source>
</evidence>
<evidence type="ECO:0000256" key="2">
    <source>
        <dbReference type="SAM" id="SignalP"/>
    </source>
</evidence>
<accession>S0FU72</accession>
<dbReference type="EMBL" id="AORV01000026">
    <property type="protein sequence ID" value="EMS72729.1"/>
    <property type="molecule type" value="Genomic_DNA"/>
</dbReference>
<dbReference type="RefSeq" id="WP_004624990.1">
    <property type="nucleotide sequence ID" value="NZ_AORV01000026.1"/>
</dbReference>